<evidence type="ECO:0000259" key="3">
    <source>
        <dbReference type="Pfam" id="PF00857"/>
    </source>
</evidence>
<gene>
    <name evidence="4" type="primary">rutB</name>
    <name evidence="4" type="ORF">NCTC12278_01586</name>
</gene>
<dbReference type="InterPro" id="IPR000868">
    <property type="entry name" value="Isochorismatase-like_dom"/>
</dbReference>
<reference evidence="4 5" key="1">
    <citation type="submission" date="2018-06" db="EMBL/GenBank/DDBJ databases">
        <authorList>
            <consortium name="Pathogen Informatics"/>
            <person name="Doyle S."/>
        </authorList>
    </citation>
    <scope>NUCLEOTIDE SEQUENCE [LARGE SCALE GENOMIC DNA]</scope>
    <source>
        <strain evidence="4 5">NCTC12278</strain>
    </source>
</reference>
<dbReference type="RefSeq" id="WP_018030739.1">
    <property type="nucleotide sequence ID" value="NZ_LS483343.1"/>
</dbReference>
<dbReference type="EC" id="3.5.1.-" evidence="4"/>
<organism evidence="4 5">
    <name type="scientific">Streptococcus ferus</name>
    <dbReference type="NCBI Taxonomy" id="1345"/>
    <lineage>
        <taxon>Bacteria</taxon>
        <taxon>Bacillati</taxon>
        <taxon>Bacillota</taxon>
        <taxon>Bacilli</taxon>
        <taxon>Lactobacillales</taxon>
        <taxon>Streptococcaceae</taxon>
        <taxon>Streptococcus</taxon>
    </lineage>
</organism>
<evidence type="ECO:0000256" key="1">
    <source>
        <dbReference type="ARBA" id="ARBA00006336"/>
    </source>
</evidence>
<protein>
    <submittedName>
        <fullName evidence="4">Amidases related to nicotinamidase</fullName>
        <ecNumber evidence="4">3.5.1.-</ecNumber>
    </submittedName>
</protein>
<dbReference type="PANTHER" id="PTHR43540:SF14">
    <property type="entry name" value="ISOCHORISMATASE"/>
    <property type="match status" value="1"/>
</dbReference>
<proteinExistence type="inferred from homology"/>
<accession>A0A2X3Y105</accession>
<dbReference type="PANTHER" id="PTHR43540">
    <property type="entry name" value="PEROXYUREIDOACRYLATE/UREIDOACRYLATE AMIDOHYDROLASE-RELATED"/>
    <property type="match status" value="1"/>
</dbReference>
<dbReference type="GO" id="GO:0016787">
    <property type="term" value="F:hydrolase activity"/>
    <property type="evidence" value="ECO:0007669"/>
    <property type="project" value="UniProtKB-KW"/>
</dbReference>
<dbReference type="CDD" id="cd01014">
    <property type="entry name" value="nicotinamidase_related"/>
    <property type="match status" value="1"/>
</dbReference>
<dbReference type="KEGG" id="sfer:NCTC12278_01586"/>
<dbReference type="InterPro" id="IPR050272">
    <property type="entry name" value="Isochorismatase-like_hydrls"/>
</dbReference>
<dbReference type="SUPFAM" id="SSF52499">
    <property type="entry name" value="Isochorismatase-like hydrolases"/>
    <property type="match status" value="1"/>
</dbReference>
<comment type="similarity">
    <text evidence="1">Belongs to the isochorismatase family.</text>
</comment>
<dbReference type="InterPro" id="IPR036380">
    <property type="entry name" value="Isochorismatase-like_sf"/>
</dbReference>
<dbReference type="Pfam" id="PF00857">
    <property type="entry name" value="Isochorismatase"/>
    <property type="match status" value="1"/>
</dbReference>
<dbReference type="OrthoDB" id="9785724at2"/>
<evidence type="ECO:0000256" key="2">
    <source>
        <dbReference type="ARBA" id="ARBA00022801"/>
    </source>
</evidence>
<dbReference type="Proteomes" id="UP000249495">
    <property type="component" value="Chromosome 1"/>
</dbReference>
<name>A0A2X3Y105_9STRE</name>
<keyword evidence="2 4" id="KW-0378">Hydrolase</keyword>
<dbReference type="EMBL" id="LS483343">
    <property type="protein sequence ID" value="SQF40991.1"/>
    <property type="molecule type" value="Genomic_DNA"/>
</dbReference>
<dbReference type="STRING" id="1123303.GCA_000372425_01416"/>
<sequence length="171" mass="19381">MNIGLLAIDIQNLMVEEKPYAIEERLQLWRDSLAKARQVGVEVIHVRHRSEELVEGSPAWQIHESVAPLAGEVIIDKTYNSAFKETELQAYLDEQGIEQLIIMGMSTNFCIDTTIKVAYELGYQLAVIQDGTTTGFSGKVDLKGLIDQYETIWSWNFAQVDTLAHILERIK</sequence>
<evidence type="ECO:0000313" key="5">
    <source>
        <dbReference type="Proteomes" id="UP000249495"/>
    </source>
</evidence>
<dbReference type="AlphaFoldDB" id="A0A2X3Y105"/>
<keyword evidence="5" id="KW-1185">Reference proteome</keyword>
<dbReference type="Gene3D" id="3.40.50.850">
    <property type="entry name" value="Isochorismatase-like"/>
    <property type="match status" value="1"/>
</dbReference>
<feature type="domain" description="Isochorismatase-like" evidence="3">
    <location>
        <begin position="5"/>
        <end position="134"/>
    </location>
</feature>
<evidence type="ECO:0000313" key="4">
    <source>
        <dbReference type="EMBL" id="SQF40991.1"/>
    </source>
</evidence>